<feature type="domain" description="Death" evidence="12">
    <location>
        <begin position="309"/>
        <end position="373"/>
    </location>
</feature>
<evidence type="ECO:0000259" key="12">
    <source>
        <dbReference type="PROSITE" id="PS50017"/>
    </source>
</evidence>
<evidence type="ECO:0000313" key="15">
    <source>
        <dbReference type="Proteomes" id="UP000264800"/>
    </source>
</evidence>
<keyword evidence="7" id="KW-0675">Receptor</keyword>
<dbReference type="InterPro" id="IPR034029">
    <property type="entry name" value="TNFRSF10A/B_death"/>
</dbReference>
<dbReference type="GO" id="GO:0004888">
    <property type="term" value="F:transmembrane signaling receptor activity"/>
    <property type="evidence" value="ECO:0007669"/>
    <property type="project" value="UniProtKB-ARBA"/>
</dbReference>
<dbReference type="InterPro" id="IPR052491">
    <property type="entry name" value="TNFRSF10"/>
</dbReference>
<dbReference type="Ensembl" id="ENSKMAT00000016405.1">
    <property type="protein sequence ID" value="ENSKMAP00000016175.1"/>
    <property type="gene ID" value="ENSKMAG00000012082.1"/>
</dbReference>
<dbReference type="Pfam" id="PF00531">
    <property type="entry name" value="Death"/>
    <property type="match status" value="1"/>
</dbReference>
<dbReference type="PANTHER" id="PTHR46330">
    <property type="entry name" value="TUMOR NECROSIS FACTOR RECEPTOR SUPERFAMILY MEMBER 10B"/>
    <property type="match status" value="1"/>
</dbReference>
<dbReference type="Proteomes" id="UP000264800">
    <property type="component" value="Unplaced"/>
</dbReference>
<evidence type="ECO:0000256" key="10">
    <source>
        <dbReference type="SAM" id="Phobius"/>
    </source>
</evidence>
<organism evidence="14 15">
    <name type="scientific">Kryptolebias marmoratus</name>
    <name type="common">Mangrove killifish</name>
    <name type="synonym">Rivulus marmoratus</name>
    <dbReference type="NCBI Taxonomy" id="37003"/>
    <lineage>
        <taxon>Eukaryota</taxon>
        <taxon>Metazoa</taxon>
        <taxon>Chordata</taxon>
        <taxon>Craniata</taxon>
        <taxon>Vertebrata</taxon>
        <taxon>Euteleostomi</taxon>
        <taxon>Actinopterygii</taxon>
        <taxon>Neopterygii</taxon>
        <taxon>Teleostei</taxon>
        <taxon>Neoteleostei</taxon>
        <taxon>Acanthomorphata</taxon>
        <taxon>Ovalentaria</taxon>
        <taxon>Atherinomorphae</taxon>
        <taxon>Cyprinodontiformes</taxon>
        <taxon>Rivulidae</taxon>
        <taxon>Kryptolebias</taxon>
    </lineage>
</organism>
<dbReference type="CDD" id="cd08315">
    <property type="entry name" value="Death_TRAILR_DR4_DR5"/>
    <property type="match status" value="1"/>
</dbReference>
<feature type="signal peptide" evidence="11">
    <location>
        <begin position="1"/>
        <end position="22"/>
    </location>
</feature>
<dbReference type="OrthoDB" id="8848202at2759"/>
<keyword evidence="10" id="KW-1133">Transmembrane helix</keyword>
<dbReference type="GO" id="GO:0005886">
    <property type="term" value="C:plasma membrane"/>
    <property type="evidence" value="ECO:0007669"/>
    <property type="project" value="Ensembl"/>
</dbReference>
<dbReference type="GO" id="GO:0043065">
    <property type="term" value="P:positive regulation of apoptotic process"/>
    <property type="evidence" value="ECO:0007669"/>
    <property type="project" value="Ensembl"/>
</dbReference>
<evidence type="ECO:0000256" key="11">
    <source>
        <dbReference type="SAM" id="SignalP"/>
    </source>
</evidence>
<accession>A0A3Q3AIZ6</accession>
<dbReference type="InterPro" id="IPR011029">
    <property type="entry name" value="DEATH-like_dom_sf"/>
</dbReference>
<reference evidence="14" key="2">
    <citation type="submission" date="2025-09" db="UniProtKB">
        <authorList>
            <consortium name="Ensembl"/>
        </authorList>
    </citation>
    <scope>IDENTIFICATION</scope>
</reference>
<dbReference type="Pfam" id="PF00020">
    <property type="entry name" value="TNFR_c6"/>
    <property type="match status" value="2"/>
</dbReference>
<dbReference type="SUPFAM" id="SSF47986">
    <property type="entry name" value="DEATH domain"/>
    <property type="match status" value="1"/>
</dbReference>
<evidence type="ECO:0000256" key="5">
    <source>
        <dbReference type="ARBA" id="ARBA00023136"/>
    </source>
</evidence>
<dbReference type="KEGG" id="kmr:108247039"/>
<feature type="repeat" description="TNFR-Cys" evidence="9">
    <location>
        <begin position="77"/>
        <end position="117"/>
    </location>
</feature>
<dbReference type="InterPro" id="IPR001368">
    <property type="entry name" value="TNFR/NGFR_Cys_rich_reg"/>
</dbReference>
<dbReference type="OMA" id="HEDRIHY"/>
<keyword evidence="6 9" id="KW-1015">Disulfide bond</keyword>
<keyword evidence="15" id="KW-1185">Reference proteome</keyword>
<keyword evidence="10" id="KW-0812">Transmembrane</keyword>
<evidence type="ECO:0000313" key="14">
    <source>
        <dbReference type="Ensembl" id="ENSKMAP00000016175.1"/>
    </source>
</evidence>
<dbReference type="Gene3D" id="2.10.50.10">
    <property type="entry name" value="Tumor Necrosis Factor Receptor, subunit A, domain 2"/>
    <property type="match status" value="3"/>
</dbReference>
<feature type="domain" description="TNFR-Cys" evidence="13">
    <location>
        <begin position="118"/>
        <end position="158"/>
    </location>
</feature>
<dbReference type="PROSITE" id="PS50017">
    <property type="entry name" value="DEATH_DOMAIN"/>
    <property type="match status" value="1"/>
</dbReference>
<evidence type="ECO:0000256" key="9">
    <source>
        <dbReference type="PROSITE-ProRule" id="PRU00206"/>
    </source>
</evidence>
<dbReference type="GO" id="GO:0036462">
    <property type="term" value="P:TRAIL-activated apoptotic signaling pathway"/>
    <property type="evidence" value="ECO:0007669"/>
    <property type="project" value="TreeGrafter"/>
</dbReference>
<evidence type="ECO:0000256" key="3">
    <source>
        <dbReference type="ARBA" id="ARBA00022729"/>
    </source>
</evidence>
<sequence length="383" mass="42778">MKYYLALAVFSTLTCFLRPVSSLPRPDSDPRTIVKERLSCRDHLKYPDNNMCCLNCEAGEYVKAPCTEAWKKGTCEKCDDGTFTEHANGLQQCFPCTQCRPEQEMVSPCTSTQNAVCQCKPGWFCRPDQACEICKKCSRCKSDEETVRNCTSTTDTECRIIQPKSVSDSDTAVIICVVVGVLLVLCAGAILFAYKWKKRCRTDFQRSPLNIMNGTLEYSEVSGGCKHPPGSEDEIKMLCESLSSSASNSQHSLTGLPCSAASASSPWAPAEPRGRVDEPFPTLVPVDGVNSLKQCFDFFEELDIDYHLRFFRSLGLNDNVIKSKASLPYEDKVHELLTVWVEQKGRDASLNDLLRVLLDYNQRRTAETVKEKAVQSGFYCCDS</sequence>
<comment type="subcellular location">
    <subcellularLocation>
        <location evidence="1">Membrane</location>
    </subcellularLocation>
</comment>
<feature type="domain" description="TNFR-Cys" evidence="13">
    <location>
        <begin position="77"/>
        <end position="117"/>
    </location>
</feature>
<evidence type="ECO:0000256" key="8">
    <source>
        <dbReference type="ARBA" id="ARBA00023180"/>
    </source>
</evidence>
<evidence type="ECO:0000256" key="7">
    <source>
        <dbReference type="ARBA" id="ARBA00023170"/>
    </source>
</evidence>
<dbReference type="SUPFAM" id="SSF57586">
    <property type="entry name" value="TNF receptor-like"/>
    <property type="match status" value="2"/>
</dbReference>
<dbReference type="SMART" id="SM00208">
    <property type="entry name" value="TNFR"/>
    <property type="match status" value="3"/>
</dbReference>
<dbReference type="InterPro" id="IPR000488">
    <property type="entry name" value="Death_dom"/>
</dbReference>
<feature type="repeat" description="TNFR-Cys" evidence="9">
    <location>
        <begin position="118"/>
        <end position="158"/>
    </location>
</feature>
<feature type="disulfide bond" evidence="9">
    <location>
        <begin position="96"/>
        <end position="109"/>
    </location>
</feature>
<feature type="chain" id="PRO_5018645543" evidence="11">
    <location>
        <begin position="23"/>
        <end position="383"/>
    </location>
</feature>
<reference evidence="14" key="1">
    <citation type="submission" date="2025-08" db="UniProtKB">
        <authorList>
            <consortium name="Ensembl"/>
        </authorList>
    </citation>
    <scope>IDENTIFICATION</scope>
</reference>
<dbReference type="GO" id="GO:0009986">
    <property type="term" value="C:cell surface"/>
    <property type="evidence" value="ECO:0007669"/>
    <property type="project" value="TreeGrafter"/>
</dbReference>
<keyword evidence="4" id="KW-0677">Repeat</keyword>
<dbReference type="Gene3D" id="1.10.533.10">
    <property type="entry name" value="Death Domain, Fas"/>
    <property type="match status" value="1"/>
</dbReference>
<keyword evidence="3 11" id="KW-0732">Signal</keyword>
<evidence type="ECO:0000256" key="2">
    <source>
        <dbReference type="ARBA" id="ARBA00022703"/>
    </source>
</evidence>
<dbReference type="PANTHER" id="PTHR46330:SF6">
    <property type="entry name" value="HEMATOPOIETIC DEATH RECEPTOR-RELATED"/>
    <property type="match status" value="1"/>
</dbReference>
<dbReference type="PROSITE" id="PS50050">
    <property type="entry name" value="TNFR_NGFR_2"/>
    <property type="match status" value="2"/>
</dbReference>
<dbReference type="PROSITE" id="PS00652">
    <property type="entry name" value="TNFR_NGFR_1"/>
    <property type="match status" value="2"/>
</dbReference>
<evidence type="ECO:0000256" key="4">
    <source>
        <dbReference type="ARBA" id="ARBA00022737"/>
    </source>
</evidence>
<dbReference type="AlphaFoldDB" id="A0A3Q3AIZ6"/>
<feature type="disulfide bond" evidence="9">
    <location>
        <begin position="137"/>
        <end position="150"/>
    </location>
</feature>
<feature type="disulfide bond" evidence="9">
    <location>
        <begin position="140"/>
        <end position="158"/>
    </location>
</feature>
<feature type="transmembrane region" description="Helical" evidence="10">
    <location>
        <begin position="172"/>
        <end position="194"/>
    </location>
</feature>
<evidence type="ECO:0000256" key="1">
    <source>
        <dbReference type="ARBA" id="ARBA00004370"/>
    </source>
</evidence>
<keyword evidence="2" id="KW-0053">Apoptosis</keyword>
<dbReference type="FunFam" id="2.10.50.10:FF:000004">
    <property type="entry name" value="Tumor necrosis factor receptor superfamily member 6"/>
    <property type="match status" value="1"/>
</dbReference>
<keyword evidence="5 10" id="KW-0472">Membrane</keyword>
<feature type="disulfide bond" evidence="9">
    <location>
        <begin position="78"/>
        <end position="93"/>
    </location>
</feature>
<proteinExistence type="predicted"/>
<dbReference type="GeneTree" id="ENSGT00940000165531"/>
<protein>
    <submittedName>
        <fullName evidence="14">Hematopoietic death receptor</fullName>
    </submittedName>
</protein>
<feature type="disulfide bond" evidence="9">
    <location>
        <begin position="119"/>
        <end position="134"/>
    </location>
</feature>
<name>A0A3Q3AIZ6_KRYMA</name>
<dbReference type="RefSeq" id="XP_017290374.1">
    <property type="nucleotide sequence ID" value="XM_017434885.3"/>
</dbReference>
<keyword evidence="8" id="KW-0325">Glycoprotein</keyword>
<dbReference type="STRING" id="37003.ENSKMAP00000016175"/>
<feature type="disulfide bond" evidence="9">
    <location>
        <begin position="99"/>
        <end position="117"/>
    </location>
</feature>
<evidence type="ECO:0000259" key="13">
    <source>
        <dbReference type="PROSITE" id="PS50050"/>
    </source>
</evidence>
<evidence type="ECO:0000256" key="6">
    <source>
        <dbReference type="ARBA" id="ARBA00023157"/>
    </source>
</evidence>
<dbReference type="GeneID" id="108247039"/>